<feature type="repeat" description="TPR" evidence="1">
    <location>
        <begin position="118"/>
        <end position="151"/>
    </location>
</feature>
<accession>A0A5D0QVG8</accession>
<proteinExistence type="predicted"/>
<keyword evidence="2" id="KW-1133">Transmembrane helix</keyword>
<keyword evidence="4" id="KW-1185">Reference proteome</keyword>
<evidence type="ECO:0000256" key="1">
    <source>
        <dbReference type="PROSITE-ProRule" id="PRU00339"/>
    </source>
</evidence>
<dbReference type="InterPro" id="IPR036890">
    <property type="entry name" value="HATPase_C_sf"/>
</dbReference>
<dbReference type="Pfam" id="PF13374">
    <property type="entry name" value="TPR_10"/>
    <property type="match status" value="1"/>
</dbReference>
<dbReference type="Gene3D" id="1.25.40.10">
    <property type="entry name" value="Tetratricopeptide repeat domain"/>
    <property type="match status" value="2"/>
</dbReference>
<dbReference type="EMBL" id="VSKL01000002">
    <property type="protein sequence ID" value="TYB73213.1"/>
    <property type="molecule type" value="Genomic_DNA"/>
</dbReference>
<name>A0A5D0QVG8_9FLAO</name>
<organism evidence="3 4">
    <name type="scientific">Bizionia algoritergicola</name>
    <dbReference type="NCBI Taxonomy" id="291187"/>
    <lineage>
        <taxon>Bacteria</taxon>
        <taxon>Pseudomonadati</taxon>
        <taxon>Bacteroidota</taxon>
        <taxon>Flavobacteriia</taxon>
        <taxon>Flavobacteriales</taxon>
        <taxon>Flavobacteriaceae</taxon>
        <taxon>Bizionia</taxon>
    </lineage>
</organism>
<keyword evidence="2" id="KW-0812">Transmembrane</keyword>
<dbReference type="PROSITE" id="PS50293">
    <property type="entry name" value="TPR_REGION"/>
    <property type="match status" value="1"/>
</dbReference>
<comment type="caution">
    <text evidence="3">The sequence shown here is derived from an EMBL/GenBank/DDBJ whole genome shotgun (WGS) entry which is preliminary data.</text>
</comment>
<dbReference type="Gene3D" id="3.30.565.10">
    <property type="entry name" value="Histidine kinase-like ATPase, C-terminal domain"/>
    <property type="match status" value="1"/>
</dbReference>
<evidence type="ECO:0000313" key="3">
    <source>
        <dbReference type="EMBL" id="TYB73213.1"/>
    </source>
</evidence>
<evidence type="ECO:0000256" key="2">
    <source>
        <dbReference type="SAM" id="Phobius"/>
    </source>
</evidence>
<dbReference type="RefSeq" id="WP_148367315.1">
    <property type="nucleotide sequence ID" value="NZ_VSKL01000002.1"/>
</dbReference>
<evidence type="ECO:0000313" key="4">
    <source>
        <dbReference type="Proteomes" id="UP000324358"/>
    </source>
</evidence>
<dbReference type="SMART" id="SM00028">
    <property type="entry name" value="TPR"/>
    <property type="match status" value="1"/>
</dbReference>
<gene>
    <name evidence="3" type="ORF">ES675_05995</name>
</gene>
<sequence>MINKQLFHFFFILGFLILNAVPCYAFQQKTKDSADYFRKKVKNPRDKDDLIQAFEFYNKTKEQNLKKSHVTHAIYNLRQIAIIQYKLGFFYDSEDSSIEALSLLDNMKVDSTTTESRIGIYNQLGKIYRQLLDYDKAITYYRKALELVTEQQHQIKLKNNIGFTLIKSGNWKLALTEFENLYNSLAEVEDSTEKARILNNYGIVKGKLKQPDALTYLTQGLAMREALKNGSEVIGSFNDLSKYYSDTGDTIIAETYARKAFALAKETNNSNIISETLDLVIGLKSDSEVQLYKQISDGIEENNLLTEGKYTSKKYDLFKQEKIASANLLQAEKQKNLKLIYGYTAILIIVLGFIWFLITRHRHKKQKQLEVYNTELRISKKVHDEVANDVYHLMNKLQQSTMSRDGILDDLEAVYEKTRDISREYHEIDVTNNYQELLKDLISNYQNSDTNIIIKGISKINWETVSVNKKVAMYRVIQELMTNMKKHSAAKIVVLDFTKNGQKVHIQYSDNGVGCSIEKQNGLQNAENRIDTLNGSITFKSQINQGFSAFIKV</sequence>
<dbReference type="SUPFAM" id="SSF55874">
    <property type="entry name" value="ATPase domain of HSP90 chaperone/DNA topoisomerase II/histidine kinase"/>
    <property type="match status" value="1"/>
</dbReference>
<dbReference type="PROSITE" id="PS50005">
    <property type="entry name" value="TPR"/>
    <property type="match status" value="1"/>
</dbReference>
<dbReference type="Pfam" id="PF00515">
    <property type="entry name" value="TPR_1"/>
    <property type="match status" value="1"/>
</dbReference>
<reference evidence="3 4" key="1">
    <citation type="submission" date="2019-08" db="EMBL/GenBank/DDBJ databases">
        <title>Genomes of Antarctic Bizionia species.</title>
        <authorList>
            <person name="Bowman J.P."/>
        </authorList>
    </citation>
    <scope>NUCLEOTIDE SEQUENCE [LARGE SCALE GENOMIC DNA]</scope>
    <source>
        <strain evidence="3 4">APA-1</strain>
    </source>
</reference>
<dbReference type="Pfam" id="PF13424">
    <property type="entry name" value="TPR_12"/>
    <property type="match status" value="1"/>
</dbReference>
<dbReference type="Proteomes" id="UP000324358">
    <property type="component" value="Unassembled WGS sequence"/>
</dbReference>
<dbReference type="InterPro" id="IPR011990">
    <property type="entry name" value="TPR-like_helical_dom_sf"/>
</dbReference>
<feature type="transmembrane region" description="Helical" evidence="2">
    <location>
        <begin position="340"/>
        <end position="358"/>
    </location>
</feature>
<keyword evidence="1" id="KW-0802">TPR repeat</keyword>
<dbReference type="SUPFAM" id="SSF48452">
    <property type="entry name" value="TPR-like"/>
    <property type="match status" value="2"/>
</dbReference>
<dbReference type="InterPro" id="IPR019734">
    <property type="entry name" value="TPR_rpt"/>
</dbReference>
<keyword evidence="2" id="KW-0472">Membrane</keyword>
<dbReference type="OrthoDB" id="943406at2"/>
<protein>
    <submittedName>
        <fullName evidence="3">Tetratricopeptide repeat protein</fullName>
    </submittedName>
</protein>
<dbReference type="AlphaFoldDB" id="A0A5D0QVG8"/>